<evidence type="ECO:0000256" key="12">
    <source>
        <dbReference type="PIRSR" id="PIRSR627057-2"/>
    </source>
</evidence>
<feature type="domain" description="Peptidase M48" evidence="15">
    <location>
        <begin position="206"/>
        <end position="409"/>
    </location>
</feature>
<feature type="transmembrane region" description="Helical" evidence="14">
    <location>
        <begin position="98"/>
        <end position="127"/>
    </location>
</feature>
<feature type="domain" description="CAAX prenyl protease 1 N-terminal" evidence="16">
    <location>
        <begin position="31"/>
        <end position="203"/>
    </location>
</feature>
<feature type="active site" description="Proton donor" evidence="11">
    <location>
        <position position="358"/>
    </location>
</feature>
<dbReference type="EMBL" id="RBLG01000002">
    <property type="protein sequence ID" value="RKS53445.1"/>
    <property type="molecule type" value="Genomic_DNA"/>
</dbReference>
<keyword evidence="3 14" id="KW-0812">Transmembrane</keyword>
<comment type="similarity">
    <text evidence="13">Belongs to the peptidase M48 family.</text>
</comment>
<evidence type="ECO:0000256" key="2">
    <source>
        <dbReference type="ARBA" id="ARBA00022670"/>
    </source>
</evidence>
<keyword evidence="5 13" id="KW-0378">Hydrolase</keyword>
<feature type="transmembrane region" description="Helical" evidence="14">
    <location>
        <begin position="59"/>
        <end position="86"/>
    </location>
</feature>
<feature type="transmembrane region" description="Helical" evidence="14">
    <location>
        <begin position="286"/>
        <end position="312"/>
    </location>
</feature>
<name>A0A495PUJ7_9FLAO</name>
<evidence type="ECO:0000259" key="15">
    <source>
        <dbReference type="Pfam" id="PF01435"/>
    </source>
</evidence>
<evidence type="ECO:0000256" key="11">
    <source>
        <dbReference type="PIRSR" id="PIRSR627057-1"/>
    </source>
</evidence>
<sequence length="410" mass="46692">MSAETLFYIIIAIILIDFIIDKILDSLNASRFNDPIPKELEDVYDDAEYRKSQNYKKEVYRFGVVSSVFSLLLLLGFLFFEGFAYVNGIASDITENPIYKALIFFGIIMLASDILTLPFSYYSTFVIEEKYGFNKTTRKLFILDKLKSWGLMIIVGGGILGLIVWFYQLTSANFWWYSWIMVTVFILFTNMFYAKLIVPLFNKQSPLQDGSLRSKIEAYADNVGFKLDNIFIIDGSKRSTKANAYFSGFGKEKRITLYDTLVNDLSEEEIVSVLAHEVGHYKKKHIIVNLIVSILTTGLTLWVLSLFVGNALLSQALGVENPSFHIGLIAFGILYSPVSEITGLIMNYLSRKFEYQADDFAKNTYNSESLISSLKKLSKSSLSNLTPHKAYVFMHYSHPTLLQRIKNLSS</sequence>
<keyword evidence="6" id="KW-0256">Endoplasmic reticulum</keyword>
<keyword evidence="4 12" id="KW-0479">Metal-binding</keyword>
<dbReference type="AlphaFoldDB" id="A0A495PUJ7"/>
<reference evidence="17 18" key="1">
    <citation type="submission" date="2018-10" db="EMBL/GenBank/DDBJ databases">
        <title>Genomic Encyclopedia of Archaeal and Bacterial Type Strains, Phase II (KMG-II): from individual species to whole genera.</title>
        <authorList>
            <person name="Goeker M."/>
        </authorList>
    </citation>
    <scope>NUCLEOTIDE SEQUENCE [LARGE SCALE GENOMIC DNA]</scope>
    <source>
        <strain evidence="17 18">DSM 19839</strain>
    </source>
</reference>
<keyword evidence="10 14" id="KW-0472">Membrane</keyword>
<dbReference type="Gene3D" id="3.30.2010.10">
    <property type="entry name" value="Metalloproteases ('zincins'), catalytic domain"/>
    <property type="match status" value="1"/>
</dbReference>
<evidence type="ECO:0000256" key="10">
    <source>
        <dbReference type="ARBA" id="ARBA00023136"/>
    </source>
</evidence>
<feature type="binding site" evidence="12">
    <location>
        <position position="280"/>
    </location>
    <ligand>
        <name>Zn(2+)</name>
        <dbReference type="ChEBI" id="CHEBI:29105"/>
        <note>catalytic</note>
    </ligand>
</feature>
<feature type="binding site" evidence="12">
    <location>
        <position position="354"/>
    </location>
    <ligand>
        <name>Zn(2+)</name>
        <dbReference type="ChEBI" id="CHEBI:29105"/>
        <note>catalytic</note>
    </ligand>
</feature>
<dbReference type="Proteomes" id="UP000276282">
    <property type="component" value="Unassembled WGS sequence"/>
</dbReference>
<comment type="cofactor">
    <cofactor evidence="12 13">
        <name>Zn(2+)</name>
        <dbReference type="ChEBI" id="CHEBI:29105"/>
    </cofactor>
    <text evidence="12 13">Binds 1 zinc ion per subunit.</text>
</comment>
<dbReference type="InterPro" id="IPR001915">
    <property type="entry name" value="Peptidase_M48"/>
</dbReference>
<evidence type="ECO:0000259" key="16">
    <source>
        <dbReference type="Pfam" id="PF16491"/>
    </source>
</evidence>
<dbReference type="InterPro" id="IPR027057">
    <property type="entry name" value="CAXX_Prtase_1"/>
</dbReference>
<dbReference type="Pfam" id="PF16491">
    <property type="entry name" value="Peptidase_M48_N"/>
    <property type="match status" value="1"/>
</dbReference>
<feature type="transmembrane region" description="Helical" evidence="14">
    <location>
        <begin position="148"/>
        <end position="168"/>
    </location>
</feature>
<keyword evidence="7 12" id="KW-0862">Zinc</keyword>
<evidence type="ECO:0000256" key="6">
    <source>
        <dbReference type="ARBA" id="ARBA00022824"/>
    </source>
</evidence>
<dbReference type="RefSeq" id="WP_121345539.1">
    <property type="nucleotide sequence ID" value="NZ_RBLG01000002.1"/>
</dbReference>
<comment type="subcellular location">
    <subcellularLocation>
        <location evidence="1">Endoplasmic reticulum membrane</location>
        <topology evidence="1">Multi-pass membrane protein</topology>
    </subcellularLocation>
</comment>
<gene>
    <name evidence="17" type="ORF">BC962_1696</name>
</gene>
<evidence type="ECO:0000256" key="3">
    <source>
        <dbReference type="ARBA" id="ARBA00022692"/>
    </source>
</evidence>
<evidence type="ECO:0000256" key="7">
    <source>
        <dbReference type="ARBA" id="ARBA00022833"/>
    </source>
</evidence>
<feature type="binding site" evidence="12">
    <location>
        <position position="276"/>
    </location>
    <ligand>
        <name>Zn(2+)</name>
        <dbReference type="ChEBI" id="CHEBI:29105"/>
        <note>catalytic</note>
    </ligand>
</feature>
<keyword evidence="2 13" id="KW-0645">Protease</keyword>
<evidence type="ECO:0000256" key="4">
    <source>
        <dbReference type="ARBA" id="ARBA00022723"/>
    </source>
</evidence>
<dbReference type="FunFam" id="3.30.2010.10:FF:000002">
    <property type="entry name" value="CAAX prenyl protease"/>
    <property type="match status" value="1"/>
</dbReference>
<accession>A0A495PUJ7</accession>
<dbReference type="GO" id="GO:0046872">
    <property type="term" value="F:metal ion binding"/>
    <property type="evidence" value="ECO:0007669"/>
    <property type="project" value="UniProtKB-KW"/>
</dbReference>
<evidence type="ECO:0000256" key="5">
    <source>
        <dbReference type="ARBA" id="ARBA00022801"/>
    </source>
</evidence>
<dbReference type="CDD" id="cd07343">
    <property type="entry name" value="M48A_Zmpste24p_like"/>
    <property type="match status" value="1"/>
</dbReference>
<dbReference type="PANTHER" id="PTHR10120">
    <property type="entry name" value="CAAX PRENYL PROTEASE 1"/>
    <property type="match status" value="1"/>
</dbReference>
<keyword evidence="9 13" id="KW-0482">Metalloprotease</keyword>
<dbReference type="GO" id="GO:0071586">
    <property type="term" value="P:CAAX-box protein processing"/>
    <property type="evidence" value="ECO:0007669"/>
    <property type="project" value="InterPro"/>
</dbReference>
<protein>
    <submittedName>
        <fullName evidence="17">STE24 endopeptidase</fullName>
    </submittedName>
</protein>
<feature type="transmembrane region" description="Helical" evidence="14">
    <location>
        <begin position="324"/>
        <end position="346"/>
    </location>
</feature>
<feature type="active site" evidence="11">
    <location>
        <position position="277"/>
    </location>
</feature>
<keyword evidence="18" id="KW-1185">Reference proteome</keyword>
<evidence type="ECO:0000313" key="17">
    <source>
        <dbReference type="EMBL" id="RKS53445.1"/>
    </source>
</evidence>
<dbReference type="OrthoDB" id="9781930at2"/>
<feature type="transmembrane region" description="Helical" evidence="14">
    <location>
        <begin position="174"/>
        <end position="193"/>
    </location>
</feature>
<keyword evidence="8 14" id="KW-1133">Transmembrane helix</keyword>
<evidence type="ECO:0000256" key="9">
    <source>
        <dbReference type="ARBA" id="ARBA00023049"/>
    </source>
</evidence>
<evidence type="ECO:0000313" key="18">
    <source>
        <dbReference type="Proteomes" id="UP000276282"/>
    </source>
</evidence>
<evidence type="ECO:0000256" key="14">
    <source>
        <dbReference type="SAM" id="Phobius"/>
    </source>
</evidence>
<evidence type="ECO:0000256" key="1">
    <source>
        <dbReference type="ARBA" id="ARBA00004477"/>
    </source>
</evidence>
<comment type="caution">
    <text evidence="17">The sequence shown here is derived from an EMBL/GenBank/DDBJ whole genome shotgun (WGS) entry which is preliminary data.</text>
</comment>
<organism evidence="17 18">
    <name type="scientific">Gillisia mitskevichiae</name>
    <dbReference type="NCBI Taxonomy" id="270921"/>
    <lineage>
        <taxon>Bacteria</taxon>
        <taxon>Pseudomonadati</taxon>
        <taxon>Bacteroidota</taxon>
        <taxon>Flavobacteriia</taxon>
        <taxon>Flavobacteriales</taxon>
        <taxon>Flavobacteriaceae</taxon>
        <taxon>Gillisia</taxon>
    </lineage>
</organism>
<proteinExistence type="inferred from homology"/>
<dbReference type="Pfam" id="PF01435">
    <property type="entry name" value="Peptidase_M48"/>
    <property type="match status" value="1"/>
</dbReference>
<evidence type="ECO:0000256" key="13">
    <source>
        <dbReference type="RuleBase" id="RU003983"/>
    </source>
</evidence>
<evidence type="ECO:0000256" key="8">
    <source>
        <dbReference type="ARBA" id="ARBA00022989"/>
    </source>
</evidence>
<dbReference type="GO" id="GO:0004222">
    <property type="term" value="F:metalloendopeptidase activity"/>
    <property type="evidence" value="ECO:0007669"/>
    <property type="project" value="InterPro"/>
</dbReference>
<feature type="transmembrane region" description="Helical" evidence="14">
    <location>
        <begin position="6"/>
        <end position="24"/>
    </location>
</feature>
<dbReference type="InterPro" id="IPR032456">
    <property type="entry name" value="Peptidase_M48_N"/>
</dbReference>